<name>A0AC34G485_9BILA</name>
<reference evidence="2" key="1">
    <citation type="submission" date="2022-11" db="UniProtKB">
        <authorList>
            <consortium name="WormBaseParasite"/>
        </authorList>
    </citation>
    <scope>IDENTIFICATION</scope>
</reference>
<accession>A0AC34G485</accession>
<organism evidence="1 2">
    <name type="scientific">Panagrolaimus sp. ES5</name>
    <dbReference type="NCBI Taxonomy" id="591445"/>
    <lineage>
        <taxon>Eukaryota</taxon>
        <taxon>Metazoa</taxon>
        <taxon>Ecdysozoa</taxon>
        <taxon>Nematoda</taxon>
        <taxon>Chromadorea</taxon>
        <taxon>Rhabditida</taxon>
        <taxon>Tylenchina</taxon>
        <taxon>Panagrolaimomorpha</taxon>
        <taxon>Panagrolaimoidea</taxon>
        <taxon>Panagrolaimidae</taxon>
        <taxon>Panagrolaimus</taxon>
    </lineage>
</organism>
<protein>
    <submittedName>
        <fullName evidence="2">Uncharacterized protein</fullName>
    </submittedName>
</protein>
<dbReference type="WBParaSite" id="ES5_v2.g24504.t1">
    <property type="protein sequence ID" value="ES5_v2.g24504.t1"/>
    <property type="gene ID" value="ES5_v2.g24504"/>
</dbReference>
<dbReference type="Proteomes" id="UP000887579">
    <property type="component" value="Unplaced"/>
</dbReference>
<evidence type="ECO:0000313" key="1">
    <source>
        <dbReference type="Proteomes" id="UP000887579"/>
    </source>
</evidence>
<proteinExistence type="predicted"/>
<sequence length="530" mass="60997">MSLDDVIRRLRRRFGRRKTPKDKTRAKSADTLHLPRSRPSKTKSREQMSASAVNLDNNHQTTYKPRSVEIQYRRESDPHVIPNLYAPSQDELIHEVPPKPFIRNPSKKKHTLPYDEKQGRYVMISRRNPSPVWIQNVGDEQTQTGEYLLSPVVMEERVWQKHKYEVYEIPPDSNPSRTNQKPATHFPVHAQGSPVSVVSENKEREHLSSPTNESGYGSGRTSGLELSMSPSHEISQYNSPLSSNNSATKRRSVLLGSPKSLEVLNDPKDYEVPVMIETYHDDGLVDKQIILEPSLHRQSQRSHAKSELHIRPTERSRSAESAIHFLKRRVRETKYVTAVFESATGGLADMIEDVLKEFTIWLGEKSALLGIAVEMHWSVPEKWRSRVNEIKLKDGLHRELRNNNRRVLSLYEECREHLPSNFIESKTEENCVRAKNVNAFQGVYRRFYPDLLSLQDKRTIKSHSTYWTFENIYEATSSMPIPNPGRFLFHGQPEQLKDRSIVAINLATLRLDDSDVPSYSTNNNAKTTTT</sequence>
<evidence type="ECO:0000313" key="2">
    <source>
        <dbReference type="WBParaSite" id="ES5_v2.g24504.t1"/>
    </source>
</evidence>